<evidence type="ECO:0000256" key="3">
    <source>
        <dbReference type="ARBA" id="ARBA00022692"/>
    </source>
</evidence>
<feature type="transmembrane region" description="Helical" evidence="7">
    <location>
        <begin position="16"/>
        <end position="39"/>
    </location>
</feature>
<dbReference type="GO" id="GO:0015175">
    <property type="term" value="F:neutral L-amino acid transmembrane transporter activity"/>
    <property type="evidence" value="ECO:0007669"/>
    <property type="project" value="TreeGrafter"/>
</dbReference>
<feature type="transmembrane region" description="Helical" evidence="7">
    <location>
        <begin position="111"/>
        <end position="129"/>
    </location>
</feature>
<dbReference type="OrthoDB" id="330047at2759"/>
<organism evidence="8 9">
    <name type="scientific">Owenia fusiformis</name>
    <name type="common">Polychaete worm</name>
    <dbReference type="NCBI Taxonomy" id="6347"/>
    <lineage>
        <taxon>Eukaryota</taxon>
        <taxon>Metazoa</taxon>
        <taxon>Spiralia</taxon>
        <taxon>Lophotrochozoa</taxon>
        <taxon>Annelida</taxon>
        <taxon>Polychaeta</taxon>
        <taxon>Sedentaria</taxon>
        <taxon>Canalipalpata</taxon>
        <taxon>Sabellida</taxon>
        <taxon>Oweniida</taxon>
        <taxon>Oweniidae</taxon>
        <taxon>Owenia</taxon>
    </lineage>
</organism>
<dbReference type="Gene3D" id="1.20.1250.20">
    <property type="entry name" value="MFS general substrate transporter like domains"/>
    <property type="match status" value="1"/>
</dbReference>
<keyword evidence="5 7" id="KW-0472">Membrane</keyword>
<dbReference type="EMBL" id="CAIIXF020000012">
    <property type="protein sequence ID" value="CAH1802567.1"/>
    <property type="molecule type" value="Genomic_DNA"/>
</dbReference>
<reference evidence="8" key="1">
    <citation type="submission" date="2022-03" db="EMBL/GenBank/DDBJ databases">
        <authorList>
            <person name="Martin C."/>
        </authorList>
    </citation>
    <scope>NUCLEOTIDE SEQUENCE</scope>
</reference>
<feature type="transmembrane region" description="Helical" evidence="7">
    <location>
        <begin position="164"/>
        <end position="184"/>
    </location>
</feature>
<comment type="subcellular location">
    <subcellularLocation>
        <location evidence="1">Cell membrane</location>
        <topology evidence="1">Multi-pass membrane protein</topology>
    </subcellularLocation>
</comment>
<keyword evidence="3 7" id="KW-0812">Transmembrane</keyword>
<evidence type="ECO:0000313" key="8">
    <source>
        <dbReference type="EMBL" id="CAH1802567.1"/>
    </source>
</evidence>
<keyword evidence="9" id="KW-1185">Reference proteome</keyword>
<feature type="transmembrane region" description="Helical" evidence="7">
    <location>
        <begin position="548"/>
        <end position="572"/>
    </location>
</feature>
<evidence type="ECO:0000256" key="7">
    <source>
        <dbReference type="SAM" id="Phobius"/>
    </source>
</evidence>
<evidence type="ECO:0000256" key="4">
    <source>
        <dbReference type="ARBA" id="ARBA00022989"/>
    </source>
</evidence>
<protein>
    <submittedName>
        <fullName evidence="8">Uncharacterized protein</fullName>
    </submittedName>
</protein>
<dbReference type="InterPro" id="IPR036259">
    <property type="entry name" value="MFS_trans_sf"/>
</dbReference>
<dbReference type="SUPFAM" id="SSF103473">
    <property type="entry name" value="MFS general substrate transporter"/>
    <property type="match status" value="1"/>
</dbReference>
<dbReference type="Proteomes" id="UP000749559">
    <property type="component" value="Unassembled WGS sequence"/>
</dbReference>
<keyword evidence="4 7" id="KW-1133">Transmembrane helix</keyword>
<feature type="transmembrane region" description="Helical" evidence="7">
    <location>
        <begin position="196"/>
        <end position="216"/>
    </location>
</feature>
<evidence type="ECO:0000313" key="9">
    <source>
        <dbReference type="Proteomes" id="UP000749559"/>
    </source>
</evidence>
<dbReference type="PANTHER" id="PTHR20766:SF3">
    <property type="entry name" value="LARGE NEUTRAL AMINO ACIDS TRANSPORTER SMALL SUBUNIT 4-LIKE ISOFORM X1"/>
    <property type="match status" value="1"/>
</dbReference>
<sequence length="619" mass="68918">MSIFDIPLKRAVERRWWLIITSIIENLFFSALIFGWPALAIMLKAEGYFAGDCADHHNETHHNDTHHNDTLYGNYSYAADEHSQDSIHRKLLSMGGGGDANDCGQGQTLNLLYTLCLFTMTGSTLLIGILQDKYGYKPVRLCAAIIFSLSAIMMMMATPENGAIVFPALVMNGLGGMAIAFTSFQIPNMFGPWRATMLACLSGSYNTAAMVFTVMMTPNLFGHLRATMLSFLAGSYNTAAMIFPMFMAMYDGGVPFRMLWLILAVGGGWVFLNALINLPSKTIPPPDDLKEELKRESFNADKESGEEYYKLMQGIGDRLSTGIVYQYRDVFTSRTDLTDIEGEAVEEEEIPPFRKVVCGPIFLLGLMFLSIMFLRVLLYMGVMDMHMMMITGGDEAKVAHYGLVFGMMQVLCFFACPVIGIMIDYGTRNLSVPGEKETKAEEQKRLFKLRIRKLTNCRNAFIMNSIILIVFGVAVLIPNMGVQLVSFFMHTFIRGSGMTAILGMFAVAFHFSYYGKLVGIQILMSAIVDLGQSPLFMVIAGPLEGNPFWVDIGLLIVSFLNFLLPLYLVVFIRRLQRAETELQQKLALAATPVTKKHMPPSGFERAISITKDGGKEFSV</sequence>
<evidence type="ECO:0000256" key="1">
    <source>
        <dbReference type="ARBA" id="ARBA00004651"/>
    </source>
</evidence>
<feature type="transmembrane region" description="Helical" evidence="7">
    <location>
        <begin position="361"/>
        <end position="380"/>
    </location>
</feature>
<proteinExistence type="predicted"/>
<accession>A0A8S4QAK0</accession>
<dbReference type="AlphaFoldDB" id="A0A8S4QAK0"/>
<keyword evidence="2" id="KW-1003">Cell membrane</keyword>
<evidence type="ECO:0000256" key="2">
    <source>
        <dbReference type="ARBA" id="ARBA00022475"/>
    </source>
</evidence>
<feature type="transmembrane region" description="Helical" evidence="7">
    <location>
        <begin position="461"/>
        <end position="488"/>
    </location>
</feature>
<dbReference type="GO" id="GO:0015179">
    <property type="term" value="F:L-amino acid transmembrane transporter activity"/>
    <property type="evidence" value="ECO:0007669"/>
    <property type="project" value="TreeGrafter"/>
</dbReference>
<evidence type="ECO:0000256" key="5">
    <source>
        <dbReference type="ARBA" id="ARBA00023136"/>
    </source>
</evidence>
<gene>
    <name evidence="8" type="ORF">OFUS_LOCUS26235</name>
</gene>
<evidence type="ECO:0000256" key="6">
    <source>
        <dbReference type="ARBA" id="ARBA00023180"/>
    </source>
</evidence>
<feature type="transmembrane region" description="Helical" evidence="7">
    <location>
        <begin position="258"/>
        <end position="276"/>
    </location>
</feature>
<name>A0A8S4QAK0_OWEFU</name>
<feature type="transmembrane region" description="Helical" evidence="7">
    <location>
        <begin position="401"/>
        <end position="423"/>
    </location>
</feature>
<feature type="transmembrane region" description="Helical" evidence="7">
    <location>
        <begin position="228"/>
        <end position="246"/>
    </location>
</feature>
<feature type="transmembrane region" description="Helical" evidence="7">
    <location>
        <begin position="500"/>
        <end position="528"/>
    </location>
</feature>
<dbReference type="GO" id="GO:0005886">
    <property type="term" value="C:plasma membrane"/>
    <property type="evidence" value="ECO:0007669"/>
    <property type="project" value="UniProtKB-SubCell"/>
</dbReference>
<dbReference type="PANTHER" id="PTHR20766">
    <property type="entry name" value="LARGE NEUTRAL AMINO ACIDS TRANSPORTER SMALL SUBUNIT 4-LIKE ISOFORM X1"/>
    <property type="match status" value="1"/>
</dbReference>
<comment type="caution">
    <text evidence="8">The sequence shown here is derived from an EMBL/GenBank/DDBJ whole genome shotgun (WGS) entry which is preliminary data.</text>
</comment>
<keyword evidence="6" id="KW-0325">Glycoprotein</keyword>